<dbReference type="RefSeq" id="WP_015685294.1">
    <property type="nucleotide sequence ID" value="NC_017082.1"/>
</dbReference>
<accession>A0AAI8MCH3</accession>
<evidence type="ECO:0000313" key="1">
    <source>
        <dbReference type="EMBL" id="BAL75974.1"/>
    </source>
</evidence>
<name>A0AAI8MCH3_9BRAD</name>
<dbReference type="Proteomes" id="UP000007886">
    <property type="component" value="Chromosome"/>
</dbReference>
<proteinExistence type="predicted"/>
<sequence length="117" mass="12660">MSDIPFSSRQVANMLAVRAVRHATDFLQGKEGPTLLGMHVEQLQLDLLIADPKANGLLNPVRLLNVAMASTALVAAAQGGEIETAARLDRWMHVIGSLVELVQHERARFSREHGAAA</sequence>
<dbReference type="KEGG" id="brs:S23_27620"/>
<reference evidence="1 2" key="1">
    <citation type="journal article" date="2012" name="Microbes Environ.">
        <title>Complete genome sequence of Bradyrhizobium sp. S23321: insights into symbiosis evolution in soil oligotrophs.</title>
        <authorList>
            <person name="Okubo T."/>
            <person name="Tsukui T."/>
            <person name="Maita H."/>
            <person name="Okamoto S."/>
            <person name="Oshima K."/>
            <person name="Fujisawa T."/>
            <person name="Saito A."/>
            <person name="Futamata H."/>
            <person name="Hattori R."/>
            <person name="Shimomura Y."/>
            <person name="Haruta S."/>
            <person name="Morimoto S."/>
            <person name="Wang Y."/>
            <person name="Sakai Y."/>
            <person name="Hattori M."/>
            <person name="Aizawa S."/>
            <person name="Nagashima K.V.P."/>
            <person name="Masuda S."/>
            <person name="Hattori T."/>
            <person name="Yamashita A."/>
            <person name="Bao Z."/>
            <person name="Hayatsu M."/>
            <person name="Kajiya-Kanegae H."/>
            <person name="Yoshinaga I."/>
            <person name="Sakamoto K."/>
            <person name="Toyota K."/>
            <person name="Nakao M."/>
            <person name="Kohara M."/>
            <person name="Anda M."/>
            <person name="Niwa R."/>
            <person name="Jung-Hwan P."/>
            <person name="Sameshima-Saito R."/>
            <person name="Tokuda S."/>
            <person name="Yamamoto S."/>
            <person name="Yamamoto S."/>
            <person name="Yokoyama T."/>
            <person name="Akutsu T."/>
            <person name="Nakamura Y."/>
            <person name="Nakahira-Yanaka Y."/>
            <person name="Takada Hoshino Y."/>
            <person name="Hirakawa H."/>
            <person name="Mitsui H."/>
            <person name="Terasawa K."/>
            <person name="Itakura M."/>
            <person name="Sato S."/>
            <person name="Ikeda-Ohtsubo W."/>
            <person name="Sakakura N."/>
            <person name="Kaminuma E."/>
            <person name="Minamisawa K."/>
        </authorList>
    </citation>
    <scope>NUCLEOTIDE SEQUENCE [LARGE SCALE GENOMIC DNA]</scope>
    <source>
        <strain evidence="1 2">S23321</strain>
    </source>
</reference>
<gene>
    <name evidence="1" type="ORF">S23_27620</name>
</gene>
<organism evidence="1 2">
    <name type="scientific">Bradyrhizobium cosmicum</name>
    <dbReference type="NCBI Taxonomy" id="1404864"/>
    <lineage>
        <taxon>Bacteria</taxon>
        <taxon>Pseudomonadati</taxon>
        <taxon>Pseudomonadota</taxon>
        <taxon>Alphaproteobacteria</taxon>
        <taxon>Hyphomicrobiales</taxon>
        <taxon>Nitrobacteraceae</taxon>
        <taxon>Bradyrhizobium</taxon>
    </lineage>
</organism>
<evidence type="ECO:0000313" key="2">
    <source>
        <dbReference type="Proteomes" id="UP000007886"/>
    </source>
</evidence>
<keyword evidence="2" id="KW-1185">Reference proteome</keyword>
<dbReference type="EMBL" id="AP012279">
    <property type="protein sequence ID" value="BAL75974.1"/>
    <property type="molecule type" value="Genomic_DNA"/>
</dbReference>
<dbReference type="AlphaFoldDB" id="A0AAI8MCH3"/>
<protein>
    <submittedName>
        <fullName evidence="1">Uncharacterized protein</fullName>
    </submittedName>
</protein>